<keyword evidence="2" id="KW-1185">Reference proteome</keyword>
<accession>A0AC61QIP7</accession>
<organism evidence="1 2">
    <name type="scientific">Candidatus Syntrophosphaera thermopropionivorans</name>
    <dbReference type="NCBI Taxonomy" id="2593015"/>
    <lineage>
        <taxon>Bacteria</taxon>
        <taxon>Pseudomonadati</taxon>
        <taxon>Candidatus Cloacimonadota</taxon>
        <taxon>Candidatus Cloacimonadia</taxon>
        <taxon>Candidatus Cloacimonadales</taxon>
        <taxon>Candidatus Cloacimonadaceae</taxon>
        <taxon>Candidatus Syntrophosphaera</taxon>
    </lineage>
</organism>
<sequence length="451" mass="51005">MKSKVICIILLSLSVFIAAQVPTTYAPTSLISVNVTGFVDSPGTYQLSSISRLSDALKLAGTPSPIILEKGPTYIPRLYTSEEKSVSPKDSLFLNFQALRSVKLTRGKETKTYDYMKFVRMGDLEQNPILRDGDVINVGAVHTTVTIVGEVYYPGEYEYIAGDRLSDLLNLAQGFTLSADRKIVNIYRYKENLKDFDLITVDLRTHKPEDIIIYPYDRITINRDTEYRRGWNIIVEGNVKSPGKYYIGDNTTLYDILLLCGGPNSRGDLRNAIYANLPNTEKVDPEFERLKKMDITQMSIIEYHYLQNRLRQFPGRYSIDVSRTWESKGSECNPVLQDGDYLYVPLKMDMVAVTGQVVNPGLIPWVEGKTWDYYVKSAGGYTNNKSFNGVRIIDAQSGNWVRPSSKTVLYPGDTVFVAAKTEYDAWTRFKDIMLITTQIMTIILGIHTLAN</sequence>
<dbReference type="EMBL" id="SMOG01000014">
    <property type="protein sequence ID" value="TDF72845.1"/>
    <property type="molecule type" value="Genomic_DNA"/>
</dbReference>
<reference evidence="1" key="1">
    <citation type="submission" date="2019-03" db="EMBL/GenBank/DDBJ databases">
        <title>Candidatus Syntrophosphaera thermopropionivorans: a novel player in syntrophic propionate oxidation during anaerobic digestion.</title>
        <authorList>
            <person name="Dyksma S."/>
        </authorList>
    </citation>
    <scope>NUCLEOTIDE SEQUENCE</scope>
    <source>
        <strain evidence="1">W5</strain>
    </source>
</reference>
<proteinExistence type="predicted"/>
<protein>
    <submittedName>
        <fullName evidence="1">Uncharacterized protein</fullName>
    </submittedName>
</protein>
<name>A0AC61QIP7_9BACT</name>
<evidence type="ECO:0000313" key="2">
    <source>
        <dbReference type="Proteomes" id="UP000294588"/>
    </source>
</evidence>
<dbReference type="Proteomes" id="UP000294588">
    <property type="component" value="Unassembled WGS sequence"/>
</dbReference>
<evidence type="ECO:0000313" key="1">
    <source>
        <dbReference type="EMBL" id="TDF72845.1"/>
    </source>
</evidence>
<comment type="caution">
    <text evidence="1">The sequence shown here is derived from an EMBL/GenBank/DDBJ whole genome shotgun (WGS) entry which is preliminary data.</text>
</comment>
<gene>
    <name evidence="1" type="ORF">E0946_05040</name>
</gene>